<feature type="region of interest" description="Disordered" evidence="4">
    <location>
        <begin position="410"/>
        <end position="433"/>
    </location>
</feature>
<dbReference type="Pfam" id="PF08447">
    <property type="entry name" value="PAS_3"/>
    <property type="match status" value="1"/>
</dbReference>
<evidence type="ECO:0000256" key="1">
    <source>
        <dbReference type="ARBA" id="ARBA00022630"/>
    </source>
</evidence>
<evidence type="ECO:0000256" key="3">
    <source>
        <dbReference type="ARBA" id="ARBA00022991"/>
    </source>
</evidence>
<dbReference type="STRING" id="578458.D8QDZ3"/>
<sequence>MPFEKYFQDGDAADAYSRAGPSNYQHISYAPTISQSPAPAGYMRAPLSHPPEVQLQIPPFVYSATPTLAPGGGAEVIPGSMFDTTGPSGSGWFHNNGFATPKLPHMPANATSNSYFPGQSNVSVHIPYEFDLPVQRQPTPPKPQQQQHHVEPVALPPAPFDEAGNAVLAPHQLLALSAPNPLNLPLYSASGFDLLSILARIASRPHPKVVLGPVDMTCSFAVVDVRRFDCPIIYCSPTFCALTGYSEREVVGKNCRFLQSPTGNQPKGEMRTHTSHEAVAHLKKSLVSDKECQTTIVNYRKDGRPFINLVTVIPLRGGISGSHDDDEEVVYHVGFQVDLTEQPNAILERLRDGSYIVNYSQSYGASSSSQNNAITPSHRDRGNKPIPTLAISKDLKKMLNDQQFVSSISISDINVDPSPEKSADASPITSSDQNQPLNLMLLEKTPDFVHVVSLKGSFLYVAPTVKRVLGYDPSELVGKGLSDICHPADVVPLMRELKEASSTGTESSGDPSMPRTVDLLFRAQMKTGRYVWMECRGRLHVEPGKGRKAIMLSGRAREMMECRWGRLRAGGGLAPSAVSPSGAQVPREFWGTLAAGAGGRAAFATVGGGVADVLGWDAADVLGRAVGALVCGGAGATIIDAEVARMLTAHQAQGDDAPRSLSLRMRARDGAEVDVRLVLYRPFAHRAVKHTVAPAPVIFQCASADAVASAGEMRHSANANVFEEFELARGTSWQYELQQVRYANQRLLDEIAVVEAQLGVQPSNVVYGSSSMPQQSAPSPIAMQQQKQAAMGAASSAVRAAAMVPPIITAVPQVQDWSAISVTTPQYGSARKRAWDSIDSGGG</sequence>
<dbReference type="InterPro" id="IPR013655">
    <property type="entry name" value="PAS_fold_3"/>
</dbReference>
<feature type="domain" description="PAS" evidence="5">
    <location>
        <begin position="232"/>
        <end position="254"/>
    </location>
</feature>
<evidence type="ECO:0000259" key="5">
    <source>
        <dbReference type="PROSITE" id="PS50112"/>
    </source>
</evidence>
<feature type="region of interest" description="Disordered" evidence="4">
    <location>
        <begin position="363"/>
        <end position="386"/>
    </location>
</feature>
<dbReference type="NCBIfam" id="TIGR00229">
    <property type="entry name" value="sensory_box"/>
    <property type="match status" value="1"/>
</dbReference>
<dbReference type="Proteomes" id="UP000007431">
    <property type="component" value="Unassembled WGS sequence"/>
</dbReference>
<dbReference type="VEuPathDB" id="FungiDB:SCHCODRAFT_02636923"/>
<dbReference type="AlphaFoldDB" id="D8QDZ3"/>
<dbReference type="InterPro" id="IPR035965">
    <property type="entry name" value="PAS-like_dom_sf"/>
</dbReference>
<evidence type="ECO:0000256" key="4">
    <source>
        <dbReference type="SAM" id="MobiDB-lite"/>
    </source>
</evidence>
<dbReference type="Gene3D" id="3.30.450.20">
    <property type="entry name" value="PAS domain"/>
    <property type="match status" value="2"/>
</dbReference>
<dbReference type="SUPFAM" id="SSF55785">
    <property type="entry name" value="PYP-like sensor domain (PAS domain)"/>
    <property type="match status" value="2"/>
</dbReference>
<keyword evidence="1" id="KW-0285">Flavoprotein</keyword>
<evidence type="ECO:0000256" key="2">
    <source>
        <dbReference type="ARBA" id="ARBA00022643"/>
    </source>
</evidence>
<dbReference type="InParanoid" id="D8QDZ3"/>
<dbReference type="Pfam" id="PF13426">
    <property type="entry name" value="PAS_9"/>
    <property type="match status" value="1"/>
</dbReference>
<name>D8QDZ3_SCHCM</name>
<keyword evidence="7" id="KW-1185">Reference proteome</keyword>
<reference evidence="6 7" key="1">
    <citation type="journal article" date="2010" name="Nat. Biotechnol.">
        <title>Genome sequence of the model mushroom Schizophyllum commune.</title>
        <authorList>
            <person name="Ohm R.A."/>
            <person name="de Jong J.F."/>
            <person name="Lugones L.G."/>
            <person name="Aerts A."/>
            <person name="Kothe E."/>
            <person name="Stajich J.E."/>
            <person name="de Vries R.P."/>
            <person name="Record E."/>
            <person name="Levasseur A."/>
            <person name="Baker S.E."/>
            <person name="Bartholomew K.A."/>
            <person name="Coutinho P.M."/>
            <person name="Erdmann S."/>
            <person name="Fowler T.J."/>
            <person name="Gathman A.C."/>
            <person name="Lombard V."/>
            <person name="Henrissat B."/>
            <person name="Knabe N."/>
            <person name="Kuees U."/>
            <person name="Lilly W.W."/>
            <person name="Lindquist E."/>
            <person name="Lucas S."/>
            <person name="Magnuson J.K."/>
            <person name="Piumi F."/>
            <person name="Raudaskoski M."/>
            <person name="Salamov A."/>
            <person name="Schmutz J."/>
            <person name="Schwarze F.W.M.R."/>
            <person name="vanKuyk P.A."/>
            <person name="Horton J.S."/>
            <person name="Grigoriev I.V."/>
            <person name="Woesten H.A.B."/>
        </authorList>
    </citation>
    <scope>NUCLEOTIDE SEQUENCE [LARGE SCALE GENOMIC DNA]</scope>
    <source>
        <strain evidence="7">H4-8 / FGSC 9210</strain>
    </source>
</reference>
<keyword evidence="6" id="KW-0675">Receptor</keyword>
<dbReference type="EMBL" id="GL377310">
    <property type="protein sequence ID" value="EFI94071.1"/>
    <property type="molecule type" value="Genomic_DNA"/>
</dbReference>
<dbReference type="PANTHER" id="PTHR47429">
    <property type="entry name" value="PROTEIN TWIN LOV 1"/>
    <property type="match status" value="1"/>
</dbReference>
<evidence type="ECO:0000313" key="7">
    <source>
        <dbReference type="Proteomes" id="UP000007431"/>
    </source>
</evidence>
<feature type="domain" description="PAS" evidence="5">
    <location>
        <begin position="441"/>
        <end position="504"/>
    </location>
</feature>
<keyword evidence="2" id="KW-0288">FMN</keyword>
<dbReference type="InterPro" id="IPR000014">
    <property type="entry name" value="PAS"/>
</dbReference>
<dbReference type="HOGENOM" id="CLU_007918_0_0_1"/>
<dbReference type="SMART" id="SM00091">
    <property type="entry name" value="PAS"/>
    <property type="match status" value="2"/>
</dbReference>
<proteinExistence type="predicted"/>
<dbReference type="PANTHER" id="PTHR47429:SF7">
    <property type="entry name" value="GATA-FACTOR"/>
    <property type="match status" value="1"/>
</dbReference>
<dbReference type="CDD" id="cd00130">
    <property type="entry name" value="PAS"/>
    <property type="match status" value="2"/>
</dbReference>
<dbReference type="OMA" id="ESHGAWH"/>
<gene>
    <name evidence="6" type="primary">WC1</name>
    <name evidence="6" type="ORF">SCHCODRAFT_78657</name>
</gene>
<accession>D8QDZ3</accession>
<organism evidence="7">
    <name type="scientific">Schizophyllum commune (strain H4-8 / FGSC 9210)</name>
    <name type="common">Split gill fungus</name>
    <dbReference type="NCBI Taxonomy" id="578458"/>
    <lineage>
        <taxon>Eukaryota</taxon>
        <taxon>Fungi</taxon>
        <taxon>Dikarya</taxon>
        <taxon>Basidiomycota</taxon>
        <taxon>Agaricomycotina</taxon>
        <taxon>Agaricomycetes</taxon>
        <taxon>Agaricomycetidae</taxon>
        <taxon>Agaricales</taxon>
        <taxon>Schizophyllaceae</taxon>
        <taxon>Schizophyllum</taxon>
    </lineage>
</organism>
<keyword evidence="3" id="KW-0157">Chromophore</keyword>
<feature type="compositionally biased region" description="Low complexity" evidence="4">
    <location>
        <begin position="363"/>
        <end position="373"/>
    </location>
</feature>
<evidence type="ECO:0000313" key="6">
    <source>
        <dbReference type="EMBL" id="EFI94071.1"/>
    </source>
</evidence>
<protein>
    <submittedName>
        <fullName evidence="6">Blue light receptor</fullName>
    </submittedName>
</protein>
<dbReference type="GO" id="GO:0005634">
    <property type="term" value="C:nucleus"/>
    <property type="evidence" value="ECO:0007669"/>
    <property type="project" value="TreeGrafter"/>
</dbReference>
<dbReference type="eggNOG" id="ENOG502QU3S">
    <property type="taxonomic scope" value="Eukaryota"/>
</dbReference>
<dbReference type="PROSITE" id="PS50112">
    <property type="entry name" value="PAS"/>
    <property type="match status" value="2"/>
</dbReference>